<proteinExistence type="predicted"/>
<dbReference type="InterPro" id="IPR000859">
    <property type="entry name" value="CUB_dom"/>
</dbReference>
<organism evidence="6 7">
    <name type="scientific">Flavobacterium fragile</name>
    <dbReference type="NCBI Taxonomy" id="2949085"/>
    <lineage>
        <taxon>Bacteria</taxon>
        <taxon>Pseudomonadati</taxon>
        <taxon>Bacteroidota</taxon>
        <taxon>Flavobacteriia</taxon>
        <taxon>Flavobacteriales</taxon>
        <taxon>Flavobacteriaceae</taxon>
        <taxon>Flavobacterium</taxon>
    </lineage>
</organism>
<dbReference type="CDD" id="cd00041">
    <property type="entry name" value="CUB"/>
    <property type="match status" value="2"/>
</dbReference>
<evidence type="ECO:0000259" key="3">
    <source>
        <dbReference type="PROSITE" id="PS01180"/>
    </source>
</evidence>
<dbReference type="Gene3D" id="2.60.120.290">
    <property type="entry name" value="Spermadhesin, CUB domain"/>
    <property type="match status" value="2"/>
</dbReference>
<accession>A0ABT0TJR8</accession>
<dbReference type="PANTHER" id="PTHR39385">
    <property type="entry name" value="PROTEIN CBG20422"/>
    <property type="match status" value="1"/>
</dbReference>
<dbReference type="NCBIfam" id="TIGR04131">
    <property type="entry name" value="Bac_Flav_CTERM"/>
    <property type="match status" value="1"/>
</dbReference>
<dbReference type="RefSeq" id="WP_250582153.1">
    <property type="nucleotide sequence ID" value="NZ_JAMLJN010000007.1"/>
</dbReference>
<dbReference type="PROSITE" id="PS51841">
    <property type="entry name" value="LTD"/>
    <property type="match status" value="1"/>
</dbReference>
<protein>
    <submittedName>
        <fullName evidence="6">Fibronectin type III domain-containing protein</fullName>
    </submittedName>
</protein>
<dbReference type="Gene3D" id="2.60.40.1220">
    <property type="match status" value="4"/>
</dbReference>
<dbReference type="PROSITE" id="PS01180">
    <property type="entry name" value="CUB"/>
    <property type="match status" value="2"/>
</dbReference>
<dbReference type="InterPro" id="IPR013783">
    <property type="entry name" value="Ig-like_fold"/>
</dbReference>
<dbReference type="PANTHER" id="PTHR39385:SF2">
    <property type="entry name" value="SLIT-LIKE 3 PROTEIN"/>
    <property type="match status" value="1"/>
</dbReference>
<name>A0ABT0TJR8_9FLAO</name>
<feature type="domain" description="Fibronectin type-III" evidence="4">
    <location>
        <begin position="179"/>
        <end position="268"/>
    </location>
</feature>
<evidence type="ECO:0000256" key="1">
    <source>
        <dbReference type="ARBA" id="ARBA00022729"/>
    </source>
</evidence>
<dbReference type="Proteomes" id="UP001203342">
    <property type="component" value="Unassembled WGS sequence"/>
</dbReference>
<dbReference type="SMART" id="SM00042">
    <property type="entry name" value="CUB"/>
    <property type="match status" value="2"/>
</dbReference>
<dbReference type="EMBL" id="JAMLJN010000007">
    <property type="protein sequence ID" value="MCL9770625.1"/>
    <property type="molecule type" value="Genomic_DNA"/>
</dbReference>
<dbReference type="SMART" id="SM00060">
    <property type="entry name" value="FN3"/>
    <property type="match status" value="3"/>
</dbReference>
<dbReference type="InterPro" id="IPR001322">
    <property type="entry name" value="Lamin_tail_dom"/>
</dbReference>
<dbReference type="SUPFAM" id="SSF49265">
    <property type="entry name" value="Fibronectin type III"/>
    <property type="match status" value="2"/>
</dbReference>
<dbReference type="InterPro" id="IPR003961">
    <property type="entry name" value="FN3_dom"/>
</dbReference>
<dbReference type="InterPro" id="IPR014755">
    <property type="entry name" value="Cu-Rt/internalin_Ig-like"/>
</dbReference>
<dbReference type="InterPro" id="IPR036116">
    <property type="entry name" value="FN3_sf"/>
</dbReference>
<dbReference type="InterPro" id="IPR035914">
    <property type="entry name" value="Sperma_CUB_dom_sf"/>
</dbReference>
<dbReference type="CDD" id="cd00063">
    <property type="entry name" value="FN3"/>
    <property type="match status" value="3"/>
</dbReference>
<keyword evidence="7" id="KW-1185">Reference proteome</keyword>
<dbReference type="InterPro" id="IPR011628">
    <property type="entry name" value="Cleaved_adhesin"/>
</dbReference>
<feature type="domain" description="CUB" evidence="3">
    <location>
        <begin position="456"/>
        <end position="584"/>
    </location>
</feature>
<comment type="caution">
    <text evidence="6">The sequence shown here is derived from an EMBL/GenBank/DDBJ whole genome shotgun (WGS) entry which is preliminary data.</text>
</comment>
<dbReference type="Pfam" id="PF00431">
    <property type="entry name" value="CUB"/>
    <property type="match status" value="2"/>
</dbReference>
<keyword evidence="1" id="KW-0732">Signal</keyword>
<dbReference type="NCBIfam" id="NF038128">
    <property type="entry name" value="choice_anch_J"/>
    <property type="match status" value="1"/>
</dbReference>
<dbReference type="SUPFAM" id="SSF49854">
    <property type="entry name" value="Spermadhesin, CUB domain"/>
    <property type="match status" value="2"/>
</dbReference>
<sequence>MSFFTFFAFGQLSEGFEGASFPPTGWVVDDNGIGTAQDWARTSATGFGWVYQGTYSATVNRDNGVTSPGLAQDYLITPQVTVPTNGQVRFYGRSASAGEQGSIYKVMLSTTTQDRASFNITLGTFNELQMNELGFQQFVLPLTAYVGQNVYIAFVMEVNNGLGDRWVIDNVNIDQQCFAPTALAATPLGTSANLSWTYTGPATQFEIEYGPAGFTQGTGTIVSPVSNPYTLTGLSPLTGYTYYVRAICSADNLSPWSTSKNFTTTALPPVCGGNFVDSGGVSGNYASNENITTVICPTNPGELVTVTFTSFNTESGFDVLRIYDGNSITAPLLGTYSGTALPPSFTSTSADGCLTFRFTSDGSVVRAGWTANITCAPAPTCRKPTNILVSGANSSSASVSWVDVAGASQWEIIWLPAGSPAPGPGATPNAITSSNPYLITGLNSATNYVVYVRAICVPGVDVSEWSAVTPFSTTPNFCAGDAFTDPGGPTGQYGNSANVTTTICPENPGDVVMVIFNSFNLENNFDNLRIYDGNSTAAPLIGTYTGTNLPPQVIASSASGCLTFNFTSDGSVTRDGWNASVICGPPPACTQPTNLTVTNITPSGATIGWTETNPGVTSWQVVVQPAGTGYPNASSTVINVSTNPYTITGLNPNLSYEYYVLSNCGATDGLSFWSGPVRFNTLFAGCNGSTPAGNECAVAPPVCNLDGYCGNTSGTYTDNSWPALDTAFCGSIENNSFLSFQAASTSISLAVNVGNCTNGSGIQFMIFSTTACGSGAVTNLGCFGNMNPGLNNLTFNGLTPGQNYFLMIDGFAGAICDYSVTVTSGGSTTTDVVLTPQNPTMCMGQTLTLNATGGNGVYNWSPNTGLSAVTGTSVVFTPPAPGTYTIVVESTDTNALCSTQSSTVITVLDVLTPTFTTITPICSGATAPVLPTTSTNGVTGTWSPATVSNTNSATYTFTPTAGQCAVPTTLDVIVLDQTVPSFIAISPFCSGSPAPTLNTTSNNGITGTWSPAIVDNLNSGTYTFTPDAGQCATTTTMFVEVLTNCTFNSLATAVWIENCTNTSTDGDFFNITGSGTNLIGVSSNVFPSSNLGNYVQNSGNLIFRGAELKSFKTSTSNVCSARLNYRIYEASATPGAFTVLNLPLFDTCSAGTFPTGGVCNAGDQKWQEILSDSESPINLTTLAPGDYIIEVFFDLTGDNDNASQCDDIIFVNNNGANYLATFSIQGNPTFASTNPTSCIGTEGSITISGFTPNVSYGITYTDDLVAVGPLNVIANASGQIILTGLNAGVYSNFVFQVNGCTFTNSAQITLVDPIYTPTFSPIGPFCAGDTIVLPTISIEGFTGTWNLPVDNTQTQTYTFIPTAGQCAQNSAPFTVVVNPAPSVTSLVSNSPICNGQDAIFTVTGTPNATIIYNINGGANQNATVDASGQYVHTITSPAANVTFNLLDIDNGACNIPLSLSQTVVVTPLPTATLTVVDSNICIGSGNAEFTINGTSNAVVTYNINGGANQTVTLSTSGIATITVTSPTSDVTVTLTNVNSGLCDRVITGQSGTVVVTSIPIPAINVTQTPICSNQTAAFTVTSPVNTQLNFPTDLFISEITDHTTGALTYVEIYNGTGNTVDLSNYRLKVYTSLTGAPSCDLLLSGTIANNDVVVVKLSSSANQGGVVPDLTFTTCAGVNNNDSIVLTTSAGVELDNWGVNGTVFTPGGGVGYNYRRNISAVLPSMTWNPADWNVIDWTTTAPNLPDYSDVGFYSLYVTNFSYTLSDGVNTTTQSSVNFTNVAPGTYTLVATDLITGCISNPLTFTINPFVNTNPITTFTYSTPVCITSSSILSPDTSVTGFTTGGSFSSTTGLSINPTTGVIDLSTSAPGTYVVTYSVLANSSTCTNASSSQFTLVITPSTTPTFTQVDDLCLGAIITLPTTSAEGITGVWTPSNVDTTQIGVITYTFTPNAGFCSDTATMDIRVYGCEIPKGISPNGDGKNDSWDLSGYNISKVEIFNRYGTMVYSKSNYSNEWFGQSDNGNELPDGTYYYVIKFNDLPSKTGWVYINRQQ</sequence>
<dbReference type="InterPro" id="IPR026341">
    <property type="entry name" value="T9SS_type_B"/>
</dbReference>
<gene>
    <name evidence="6" type="ORF">NAT47_09355</name>
</gene>
<reference evidence="6 7" key="1">
    <citation type="submission" date="2022-05" db="EMBL/GenBank/DDBJ databases">
        <title>Flavobacterium sp., isolated from activated sludge.</title>
        <authorList>
            <person name="Ran Q."/>
        </authorList>
    </citation>
    <scope>NUCLEOTIDE SEQUENCE [LARGE SCALE GENOMIC DNA]</scope>
    <source>
        <strain evidence="6 7">HXWNR69</strain>
    </source>
</reference>
<dbReference type="Gene3D" id="2.60.120.200">
    <property type="match status" value="1"/>
</dbReference>
<evidence type="ECO:0000313" key="7">
    <source>
        <dbReference type="Proteomes" id="UP001203342"/>
    </source>
</evidence>
<feature type="domain" description="Fibronectin type-III" evidence="4">
    <location>
        <begin position="591"/>
        <end position="684"/>
    </location>
</feature>
<dbReference type="Pfam" id="PF13585">
    <property type="entry name" value="CHU_C"/>
    <property type="match status" value="1"/>
</dbReference>
<dbReference type="Pfam" id="PF07675">
    <property type="entry name" value="Cleaved_Adhesin"/>
    <property type="match status" value="1"/>
</dbReference>
<feature type="domain" description="Fibronectin type-III" evidence="4">
    <location>
        <begin position="383"/>
        <end position="476"/>
    </location>
</feature>
<feature type="domain" description="LTD" evidence="5">
    <location>
        <begin position="1582"/>
        <end position="1742"/>
    </location>
</feature>
<keyword evidence="2" id="KW-1015">Disulfide bond</keyword>
<feature type="domain" description="CUB" evidence="3">
    <location>
        <begin position="271"/>
        <end position="376"/>
    </location>
</feature>
<dbReference type="Pfam" id="PF00041">
    <property type="entry name" value="fn3"/>
    <property type="match status" value="3"/>
</dbReference>
<evidence type="ECO:0000259" key="5">
    <source>
        <dbReference type="PROSITE" id="PS51841"/>
    </source>
</evidence>
<evidence type="ECO:0000259" key="4">
    <source>
        <dbReference type="PROSITE" id="PS50853"/>
    </source>
</evidence>
<dbReference type="Pfam" id="PF00932">
    <property type="entry name" value="LTD"/>
    <property type="match status" value="1"/>
</dbReference>
<dbReference type="Gene3D" id="2.60.40.10">
    <property type="entry name" value="Immunoglobulins"/>
    <property type="match status" value="3"/>
</dbReference>
<evidence type="ECO:0000256" key="2">
    <source>
        <dbReference type="ARBA" id="ARBA00023157"/>
    </source>
</evidence>
<evidence type="ECO:0000313" key="6">
    <source>
        <dbReference type="EMBL" id="MCL9770625.1"/>
    </source>
</evidence>
<dbReference type="PROSITE" id="PS50853">
    <property type="entry name" value="FN3"/>
    <property type="match status" value="3"/>
</dbReference>